<keyword evidence="3" id="KW-0812">Transmembrane</keyword>
<dbReference type="PRINTS" id="PR00421">
    <property type="entry name" value="THIOREDOXIN"/>
</dbReference>
<dbReference type="InterPro" id="IPR017937">
    <property type="entry name" value="Thioredoxin_CS"/>
</dbReference>
<dbReference type="InterPro" id="IPR051063">
    <property type="entry name" value="PDI"/>
</dbReference>
<feature type="domain" description="Thioredoxin" evidence="5">
    <location>
        <begin position="148"/>
        <end position="267"/>
    </location>
</feature>
<dbReference type="GO" id="GO:0005783">
    <property type="term" value="C:endoplasmic reticulum"/>
    <property type="evidence" value="ECO:0007669"/>
    <property type="project" value="TreeGrafter"/>
</dbReference>
<feature type="transmembrane region" description="Helical" evidence="3">
    <location>
        <begin position="536"/>
        <end position="554"/>
    </location>
</feature>
<dbReference type="GO" id="GO:0006457">
    <property type="term" value="P:protein folding"/>
    <property type="evidence" value="ECO:0007669"/>
    <property type="project" value="TreeGrafter"/>
</dbReference>
<comment type="similarity">
    <text evidence="1">Belongs to the protein disulfide isomerase family.</text>
</comment>
<dbReference type="InterPro" id="IPR013766">
    <property type="entry name" value="Thioredoxin_domain"/>
</dbReference>
<protein>
    <submittedName>
        <fullName evidence="6">Protein disulfide isomerase</fullName>
    </submittedName>
</protein>
<evidence type="ECO:0000259" key="5">
    <source>
        <dbReference type="PROSITE" id="PS51352"/>
    </source>
</evidence>
<evidence type="ECO:0000256" key="1">
    <source>
        <dbReference type="ARBA" id="ARBA00006347"/>
    </source>
</evidence>
<proteinExistence type="inferred from homology"/>
<gene>
    <name evidence="6" type="ORF">HMN09_00492900</name>
</gene>
<dbReference type="PROSITE" id="PS51352">
    <property type="entry name" value="THIOREDOXIN_2"/>
    <property type="match status" value="2"/>
</dbReference>
<dbReference type="PANTHER" id="PTHR45672:SF3">
    <property type="entry name" value="THIOREDOXIN DOMAIN-CONTAINING PROTEIN 5"/>
    <property type="match status" value="1"/>
</dbReference>
<dbReference type="OrthoDB" id="72053at2759"/>
<feature type="domain" description="Thioredoxin" evidence="5">
    <location>
        <begin position="21"/>
        <end position="144"/>
    </location>
</feature>
<evidence type="ECO:0000313" key="7">
    <source>
        <dbReference type="Proteomes" id="UP000613580"/>
    </source>
</evidence>
<dbReference type="SUPFAM" id="SSF52833">
    <property type="entry name" value="Thioredoxin-like"/>
    <property type="match status" value="2"/>
</dbReference>
<dbReference type="GO" id="GO:0003756">
    <property type="term" value="F:protein disulfide isomerase activity"/>
    <property type="evidence" value="ECO:0007669"/>
    <property type="project" value="TreeGrafter"/>
</dbReference>
<dbReference type="AlphaFoldDB" id="A0A8H6TAN5"/>
<evidence type="ECO:0000256" key="2">
    <source>
        <dbReference type="ARBA" id="ARBA00022729"/>
    </source>
</evidence>
<evidence type="ECO:0000256" key="3">
    <source>
        <dbReference type="SAM" id="Phobius"/>
    </source>
</evidence>
<sequence>MRVGSMLGALRELPLSLLLFALASSALPAQSQSTHTLPPPLTPDNFKSTISKDTWLVEFFSPWCGHCRGFAPTWEKLVEMNSHKGVDGVQLAQVDCSVNGDLCNENGVKGYPQMNLYRRGEMVERYKGSRELDLLNEYLDKNAPPPREPPPPSTPAVVLNTIGAVTALTPDTFFPTVGQGAAFIKFYAPWCGHCKKLAPIWKQLAKIMQERVTIGEVDCEAHEKFCRSQGVTGYPTLIYYPPDGEKSEYNGGRKLEQLKAFVDKASASATQAIKPEEIEAYVSDNAVMYLLLHSANDHQIVKTVSRLAAPLLGSPTIFTATSETLFERYKVPAGTRWAVLALKDHDPHNVAAMYLGLEDEPTDLSPWLLANRLPTSMELMQDTFQSVMNAPHAPLVVIAAVTKETRDKVTERFRDIALKWRVHTAGTGIYGGRSVVFTWMDADKWAKWLKDMYGMRGSKEVEDVEIVIADHQVLKYFDADQTGAPIKLTSPSIFSALEGAANGAVQPKNSENFFERLARTLSKKMLNFENFIVEQPVYAVSLMGVVLLLIYLALRKCVGDDIAYESREYVSSDKTGRID</sequence>
<dbReference type="InterPro" id="IPR036249">
    <property type="entry name" value="Thioredoxin-like_sf"/>
</dbReference>
<feature type="chain" id="PRO_5034334342" evidence="4">
    <location>
        <begin position="32"/>
        <end position="579"/>
    </location>
</feature>
<dbReference type="PANTHER" id="PTHR45672">
    <property type="entry name" value="PROTEIN DISULFIDE-ISOMERASE C17H9.14C-RELATED"/>
    <property type="match status" value="1"/>
</dbReference>
<dbReference type="Proteomes" id="UP000613580">
    <property type="component" value="Unassembled WGS sequence"/>
</dbReference>
<keyword evidence="2 4" id="KW-0732">Signal</keyword>
<dbReference type="Pfam" id="PF00085">
    <property type="entry name" value="Thioredoxin"/>
    <property type="match status" value="2"/>
</dbReference>
<dbReference type="Gene3D" id="3.40.30.10">
    <property type="entry name" value="Glutaredoxin"/>
    <property type="match status" value="3"/>
</dbReference>
<accession>A0A8H6TAN5</accession>
<dbReference type="EMBL" id="JACAZE010000006">
    <property type="protein sequence ID" value="KAF7313372.1"/>
    <property type="molecule type" value="Genomic_DNA"/>
</dbReference>
<keyword evidence="7" id="KW-1185">Reference proteome</keyword>
<comment type="caution">
    <text evidence="6">The sequence shown here is derived from an EMBL/GenBank/DDBJ whole genome shotgun (WGS) entry which is preliminary data.</text>
</comment>
<feature type="signal peptide" evidence="4">
    <location>
        <begin position="1"/>
        <end position="31"/>
    </location>
</feature>
<keyword evidence="3" id="KW-1133">Transmembrane helix</keyword>
<keyword evidence="6" id="KW-0413">Isomerase</keyword>
<keyword evidence="3" id="KW-0472">Membrane</keyword>
<dbReference type="PROSITE" id="PS00194">
    <property type="entry name" value="THIOREDOXIN_1"/>
    <property type="match status" value="2"/>
</dbReference>
<name>A0A8H6TAN5_MYCCL</name>
<evidence type="ECO:0000256" key="4">
    <source>
        <dbReference type="SAM" id="SignalP"/>
    </source>
</evidence>
<evidence type="ECO:0000313" key="6">
    <source>
        <dbReference type="EMBL" id="KAF7313372.1"/>
    </source>
</evidence>
<organism evidence="6 7">
    <name type="scientific">Mycena chlorophos</name>
    <name type="common">Agaric fungus</name>
    <name type="synonym">Agaricus chlorophos</name>
    <dbReference type="NCBI Taxonomy" id="658473"/>
    <lineage>
        <taxon>Eukaryota</taxon>
        <taxon>Fungi</taxon>
        <taxon>Dikarya</taxon>
        <taxon>Basidiomycota</taxon>
        <taxon>Agaricomycotina</taxon>
        <taxon>Agaricomycetes</taxon>
        <taxon>Agaricomycetidae</taxon>
        <taxon>Agaricales</taxon>
        <taxon>Marasmiineae</taxon>
        <taxon>Mycenaceae</taxon>
        <taxon>Mycena</taxon>
    </lineage>
</organism>
<reference evidence="6" key="1">
    <citation type="submission" date="2020-05" db="EMBL/GenBank/DDBJ databases">
        <title>Mycena genomes resolve the evolution of fungal bioluminescence.</title>
        <authorList>
            <person name="Tsai I.J."/>
        </authorList>
    </citation>
    <scope>NUCLEOTIDE SEQUENCE</scope>
    <source>
        <strain evidence="6">110903Hualien_Pintung</strain>
    </source>
</reference>